<dbReference type="InterPro" id="IPR054539">
    <property type="entry name" value="Beta-prop_PDH"/>
</dbReference>
<dbReference type="AlphaFoldDB" id="A0A6C0GEW1"/>
<dbReference type="InterPro" id="IPR011042">
    <property type="entry name" value="6-blade_b-propeller_TolB-like"/>
</dbReference>
<feature type="domain" description="Cytochrome c" evidence="5">
    <location>
        <begin position="480"/>
        <end position="569"/>
    </location>
</feature>
<dbReference type="Pfam" id="PF00034">
    <property type="entry name" value="Cytochrom_C"/>
    <property type="match status" value="1"/>
</dbReference>
<evidence type="ECO:0000256" key="3">
    <source>
        <dbReference type="ARBA" id="ARBA00023004"/>
    </source>
</evidence>
<dbReference type="GO" id="GO:0020037">
    <property type="term" value="F:heme binding"/>
    <property type="evidence" value="ECO:0007669"/>
    <property type="project" value="InterPro"/>
</dbReference>
<evidence type="ECO:0000259" key="5">
    <source>
        <dbReference type="PROSITE" id="PS51007"/>
    </source>
</evidence>
<proteinExistence type="predicted"/>
<dbReference type="SUPFAM" id="SSF50952">
    <property type="entry name" value="Soluble quinoprotein glucose dehydrogenase"/>
    <property type="match status" value="1"/>
</dbReference>
<evidence type="ECO:0000313" key="7">
    <source>
        <dbReference type="Proteomes" id="UP000480178"/>
    </source>
</evidence>
<dbReference type="InterPro" id="IPR036909">
    <property type="entry name" value="Cyt_c-like_dom_sf"/>
</dbReference>
<evidence type="ECO:0000256" key="4">
    <source>
        <dbReference type="PROSITE-ProRule" id="PRU00433"/>
    </source>
</evidence>
<keyword evidence="7" id="KW-1185">Reference proteome</keyword>
<dbReference type="GO" id="GO:0009055">
    <property type="term" value="F:electron transfer activity"/>
    <property type="evidence" value="ECO:0007669"/>
    <property type="project" value="InterPro"/>
</dbReference>
<keyword evidence="1 4" id="KW-0349">Heme</keyword>
<dbReference type="GO" id="GO:0046872">
    <property type="term" value="F:metal ion binding"/>
    <property type="evidence" value="ECO:0007669"/>
    <property type="project" value="UniProtKB-KW"/>
</dbReference>
<dbReference type="Gene3D" id="1.10.760.10">
    <property type="entry name" value="Cytochrome c-like domain"/>
    <property type="match status" value="1"/>
</dbReference>
<dbReference type="Gene3D" id="2.120.10.30">
    <property type="entry name" value="TolB, C-terminal domain"/>
    <property type="match status" value="1"/>
</dbReference>
<dbReference type="RefSeq" id="WP_162442603.1">
    <property type="nucleotide sequence ID" value="NZ_CP048222.1"/>
</dbReference>
<gene>
    <name evidence="6" type="ORF">GXP67_07710</name>
</gene>
<dbReference type="EMBL" id="CP048222">
    <property type="protein sequence ID" value="QHT66549.1"/>
    <property type="molecule type" value="Genomic_DNA"/>
</dbReference>
<dbReference type="SUPFAM" id="SSF46626">
    <property type="entry name" value="Cytochrome c"/>
    <property type="match status" value="1"/>
</dbReference>
<sequence length="598" mass="66815">MKYHYNLYYQTKTASAVFLKRAVYFLILVSFTQCEEKTKLPPPSPDNGGLFLPGNFAAVVVADSLEGKARHIAVNENGDIYVKARYGGSDSSVIALRDTNSDGRADIIKRFGGTGKERGYGTAVRIHNGYLYFSSELVVYRHKLTPGQLVPESPMEIIVNDDHAHGMHEHIAKPVSFDDKGNMYVPFGAPSNCCQVSNRTPSSPGIYPCPLLEDHGGIWRFSADKPNQTQKDGTRYATGLRSIVAMDWNKEDGSLYVVNHGRDDLLRLWAHKFTPWQSAVLPSEEFFKVNEGMDGGWPYFYYDQMKKKKVINPEYEGQAGAAEREKDLEPPIFGFPGHWAPNDVFFYTGNQFPERYKKGAFIAFHGSTNRAPYPQSSYFIGFIPFENGKPTDKWEVFADGFAGVDPIVNVSDAIYRPMGIAMGPDGSLYIAETEKGKVWRIMYTGEKDNFGGEQLAQMEKRKTLSHIRTPDEVNDNLDKGVVVAGEKIYNTYCGACHQRNGKGDNNRFPPLAESEWVLGDKKRLIEVLLKGLEGPIEVKGQSYNNVMPQHSFLGNEDVAKVLTFIRQNFGNNASAISPEEVKEVRATLPTQQTATATN</sequence>
<dbReference type="InterPro" id="IPR011041">
    <property type="entry name" value="Quinoprot_gluc/sorb_DH_b-prop"/>
</dbReference>
<name>A0A6C0GEW1_9BACT</name>
<organism evidence="6 7">
    <name type="scientific">Rhodocytophaga rosea</name>
    <dbReference type="NCBI Taxonomy" id="2704465"/>
    <lineage>
        <taxon>Bacteria</taxon>
        <taxon>Pseudomonadati</taxon>
        <taxon>Bacteroidota</taxon>
        <taxon>Cytophagia</taxon>
        <taxon>Cytophagales</taxon>
        <taxon>Rhodocytophagaceae</taxon>
        <taxon>Rhodocytophaga</taxon>
    </lineage>
</organism>
<dbReference type="Proteomes" id="UP000480178">
    <property type="component" value="Chromosome"/>
</dbReference>
<keyword evidence="2 4" id="KW-0479">Metal-binding</keyword>
<dbReference type="Pfam" id="PF22807">
    <property type="entry name" value="TrAA12"/>
    <property type="match status" value="1"/>
</dbReference>
<keyword evidence="3 4" id="KW-0408">Iron</keyword>
<evidence type="ECO:0000256" key="2">
    <source>
        <dbReference type="ARBA" id="ARBA00022723"/>
    </source>
</evidence>
<reference evidence="6 7" key="1">
    <citation type="submission" date="2020-01" db="EMBL/GenBank/DDBJ databases">
        <authorList>
            <person name="Kim M.K."/>
        </authorList>
    </citation>
    <scope>NUCLEOTIDE SEQUENCE [LARGE SCALE GENOMIC DNA]</scope>
    <source>
        <strain evidence="6 7">172606-1</strain>
    </source>
</reference>
<dbReference type="PANTHER" id="PTHR19328">
    <property type="entry name" value="HEDGEHOG-INTERACTING PROTEIN"/>
    <property type="match status" value="1"/>
</dbReference>
<accession>A0A6C0GEW1</accession>
<dbReference type="PANTHER" id="PTHR19328:SF53">
    <property type="entry name" value="MEMBRANE PROTEIN"/>
    <property type="match status" value="1"/>
</dbReference>
<dbReference type="InterPro" id="IPR009056">
    <property type="entry name" value="Cyt_c-like_dom"/>
</dbReference>
<dbReference type="KEGG" id="rhoz:GXP67_07710"/>
<evidence type="ECO:0000313" key="6">
    <source>
        <dbReference type="EMBL" id="QHT66549.1"/>
    </source>
</evidence>
<evidence type="ECO:0000256" key="1">
    <source>
        <dbReference type="ARBA" id="ARBA00022617"/>
    </source>
</evidence>
<dbReference type="PROSITE" id="PS51007">
    <property type="entry name" value="CYTC"/>
    <property type="match status" value="1"/>
</dbReference>
<protein>
    <submittedName>
        <fullName evidence="6">C-type cytochrome</fullName>
    </submittedName>
</protein>